<dbReference type="Gene3D" id="3.30.420.40">
    <property type="match status" value="2"/>
</dbReference>
<dbReference type="SUPFAM" id="SSF53067">
    <property type="entry name" value="Actin-like ATPase domain"/>
    <property type="match status" value="2"/>
</dbReference>
<keyword evidence="3" id="KW-1185">Reference proteome</keyword>
<keyword evidence="2" id="KW-0808">Transferase</keyword>
<feature type="domain" description="ATPase BadF/BadG/BcrA/BcrD type" evidence="1">
    <location>
        <begin position="5"/>
        <end position="298"/>
    </location>
</feature>
<keyword evidence="2" id="KW-0418">Kinase</keyword>
<evidence type="ECO:0000259" key="1">
    <source>
        <dbReference type="Pfam" id="PF01869"/>
    </source>
</evidence>
<dbReference type="Pfam" id="PF01869">
    <property type="entry name" value="BcrAD_BadFG"/>
    <property type="match status" value="1"/>
</dbReference>
<dbReference type="EMBL" id="SLXQ01000001">
    <property type="protein sequence ID" value="TCP56620.1"/>
    <property type="molecule type" value="Genomic_DNA"/>
</dbReference>
<dbReference type="RefSeq" id="WP_132875196.1">
    <property type="nucleotide sequence ID" value="NZ_SLXQ01000001.1"/>
</dbReference>
<dbReference type="AlphaFoldDB" id="A0A4R2R1P2"/>
<evidence type="ECO:0000313" key="3">
    <source>
        <dbReference type="Proteomes" id="UP000294911"/>
    </source>
</evidence>
<proteinExistence type="predicted"/>
<dbReference type="InterPro" id="IPR052519">
    <property type="entry name" value="Euk-type_GlcNAc_Kinase"/>
</dbReference>
<dbReference type="PANTHER" id="PTHR43190">
    <property type="entry name" value="N-ACETYL-D-GLUCOSAMINE KINASE"/>
    <property type="match status" value="1"/>
</dbReference>
<dbReference type="OrthoDB" id="8701357at2"/>
<accession>A0A4R2R1P2</accession>
<evidence type="ECO:0000313" key="2">
    <source>
        <dbReference type="EMBL" id="TCP56620.1"/>
    </source>
</evidence>
<dbReference type="CDD" id="cd24007">
    <property type="entry name" value="ASKHA_NBD_eukNAGK-like"/>
    <property type="match status" value="1"/>
</dbReference>
<dbReference type="PANTHER" id="PTHR43190:SF3">
    <property type="entry name" value="N-ACETYL-D-GLUCOSAMINE KINASE"/>
    <property type="match status" value="1"/>
</dbReference>
<sequence length="315" mass="32124">MSYVLGVDTGGTTTRAVVTDLAGTVLGTGRSGGGNPNSHAPEQAAKHLAEAIDAALHGVAAPAEVAAAVVGMAGTSKLTDPAVASTFATAWASLGCEVDIRTDVEVAYASATAEPDGTLLIGGTGSIAGQIRTRRLIRTVGGYGWLLGDEGSAFWVGRAAIRATLRALETEDALGELAGKVLAESGLGPDEPMARRRLWRELITAANAQQPIQLARFAPLVSTAAEQADPAALEIVREAGDVLVQLALDAREAAESTPVVLAGSVLGQDSPIGRRVRTELTGHGIRVLSTGDGVRGAAWLAAVRILGEQAPHPLG</sequence>
<protein>
    <submittedName>
        <fullName evidence="2">N-acetylglucosamine kinase-like BadF-type ATPase</fullName>
    </submittedName>
</protein>
<dbReference type="InterPro" id="IPR002731">
    <property type="entry name" value="ATPase_BadF"/>
</dbReference>
<dbReference type="GO" id="GO:0016301">
    <property type="term" value="F:kinase activity"/>
    <property type="evidence" value="ECO:0007669"/>
    <property type="project" value="UniProtKB-KW"/>
</dbReference>
<dbReference type="InterPro" id="IPR043129">
    <property type="entry name" value="ATPase_NBD"/>
</dbReference>
<reference evidence="2 3" key="1">
    <citation type="submission" date="2019-03" db="EMBL/GenBank/DDBJ databases">
        <title>Genomic Encyclopedia of Type Strains, Phase IV (KMG-IV): sequencing the most valuable type-strain genomes for metagenomic binning, comparative biology and taxonomic classification.</title>
        <authorList>
            <person name="Goeker M."/>
        </authorList>
    </citation>
    <scope>NUCLEOTIDE SEQUENCE [LARGE SCALE GENOMIC DNA]</scope>
    <source>
        <strain evidence="2 3">DSM 45765</strain>
    </source>
</reference>
<dbReference type="Proteomes" id="UP000294911">
    <property type="component" value="Unassembled WGS sequence"/>
</dbReference>
<name>A0A4R2R1P2_9PSEU</name>
<gene>
    <name evidence="2" type="ORF">EV191_101565</name>
</gene>
<comment type="caution">
    <text evidence="2">The sequence shown here is derived from an EMBL/GenBank/DDBJ whole genome shotgun (WGS) entry which is preliminary data.</text>
</comment>
<organism evidence="2 3">
    <name type="scientific">Tamaricihabitans halophyticus</name>
    <dbReference type="NCBI Taxonomy" id="1262583"/>
    <lineage>
        <taxon>Bacteria</taxon>
        <taxon>Bacillati</taxon>
        <taxon>Actinomycetota</taxon>
        <taxon>Actinomycetes</taxon>
        <taxon>Pseudonocardiales</taxon>
        <taxon>Pseudonocardiaceae</taxon>
        <taxon>Tamaricihabitans</taxon>
    </lineage>
</organism>